<keyword evidence="3" id="KW-0808">Transferase</keyword>
<dbReference type="InterPro" id="IPR036282">
    <property type="entry name" value="Glutathione-S-Trfase_C_sf"/>
</dbReference>
<evidence type="ECO:0000259" key="1">
    <source>
        <dbReference type="PROSITE" id="PS50404"/>
    </source>
</evidence>
<sequence length="214" mass="22920">MSDDRHVTLFHNPRSRSRGVLVLLVELGARYSLQPIDLEKEQQRTPEFLAINPMGKIPTIVHGTSVVTEQGAIYQYLAELYPEAGLSPAPGDADRGAYLRWLAFYGSAFEPAIIDLALKRSAPPRSLSPYADADTVLQVVDAQLAKGDYLLGERCSAADVLWGGALAWMVEFGLIDPPAPTRAYIARMAARPAVARAEAVDAGRAAADGASASG</sequence>
<evidence type="ECO:0000313" key="5">
    <source>
        <dbReference type="Proteomes" id="UP000471082"/>
    </source>
</evidence>
<keyword evidence="4" id="KW-1185">Reference proteome</keyword>
<dbReference type="GO" id="GO:0016740">
    <property type="term" value="F:transferase activity"/>
    <property type="evidence" value="ECO:0007669"/>
    <property type="project" value="UniProtKB-KW"/>
</dbReference>
<dbReference type="PANTHER" id="PTHR44051:SF21">
    <property type="entry name" value="GLUTATHIONE S-TRANSFERASE FAMILY PROTEIN"/>
    <property type="match status" value="1"/>
</dbReference>
<evidence type="ECO:0000313" key="3">
    <source>
        <dbReference type="EMBL" id="NEL77586.1"/>
    </source>
</evidence>
<protein>
    <submittedName>
        <fullName evidence="2 3">Glutathione S-transferase</fullName>
    </submittedName>
</protein>
<dbReference type="SUPFAM" id="SSF52833">
    <property type="entry name" value="Thioredoxin-like"/>
    <property type="match status" value="1"/>
</dbReference>
<dbReference type="SFLD" id="SFLDG00358">
    <property type="entry name" value="Main_(cytGST)"/>
    <property type="match status" value="1"/>
</dbReference>
<dbReference type="KEGG" id="xpe:BJD13_04225"/>
<gene>
    <name evidence="3" type="ORF">G3W61_15215</name>
    <name evidence="2" type="ORF">XP315_03455</name>
</gene>
<dbReference type="InterPro" id="IPR036249">
    <property type="entry name" value="Thioredoxin-like_sf"/>
</dbReference>
<organism evidence="3 5">
    <name type="scientific">Xanthomonas perforans</name>
    <dbReference type="NCBI Taxonomy" id="442694"/>
    <lineage>
        <taxon>Bacteria</taxon>
        <taxon>Pseudomonadati</taxon>
        <taxon>Pseudomonadota</taxon>
        <taxon>Gammaproteobacteria</taxon>
        <taxon>Lysobacterales</taxon>
        <taxon>Lysobacteraceae</taxon>
        <taxon>Xanthomonas</taxon>
    </lineage>
</organism>
<dbReference type="EMBL" id="JZUY01000033">
    <property type="protein sequence ID" value="KLC08925.1"/>
    <property type="molecule type" value="Genomic_DNA"/>
</dbReference>
<dbReference type="Gene3D" id="1.20.1050.10">
    <property type="match status" value="1"/>
</dbReference>
<accession>A0A0G8Y359</accession>
<dbReference type="PROSITE" id="PS50404">
    <property type="entry name" value="GST_NTER"/>
    <property type="match status" value="1"/>
</dbReference>
<dbReference type="SFLD" id="SFLDS00019">
    <property type="entry name" value="Glutathione_Transferase_(cytos"/>
    <property type="match status" value="1"/>
</dbReference>
<feature type="domain" description="GST N-terminal" evidence="1">
    <location>
        <begin position="4"/>
        <end position="85"/>
    </location>
</feature>
<evidence type="ECO:0000313" key="2">
    <source>
        <dbReference type="EMBL" id="KLC08925.1"/>
    </source>
</evidence>
<dbReference type="Proteomes" id="UP000471082">
    <property type="component" value="Unassembled WGS sequence"/>
</dbReference>
<dbReference type="PANTHER" id="PTHR44051">
    <property type="entry name" value="GLUTATHIONE S-TRANSFERASE-RELATED"/>
    <property type="match status" value="1"/>
</dbReference>
<reference evidence="2 4" key="1">
    <citation type="submission" date="2015-02" db="EMBL/GenBank/DDBJ databases">
        <title>Whole genome sequencing of multiple isolates of three species of pepper and tomato-infecting xanthomonads reveals genetic diversity in field strains and pinpoints effectors responsible for host specificity.</title>
        <authorList>
            <person name="Schwartz A."/>
            <person name="Dahlbeck D."/>
            <person name="Staskawicz B."/>
            <person name="Bart R."/>
            <person name="Potnis N."/>
            <person name="Minsavage G."/>
            <person name="Timilsina S."/>
            <person name="Goss E."/>
            <person name="Jones J."/>
            <person name="Vallad G."/>
            <person name="Barak J."/>
            <person name="Miller S."/>
            <person name="Ritchie D."/>
            <person name="Martins J.Jr."/>
            <person name="Patane J.S."/>
            <person name="Setubal J.C."/>
        </authorList>
    </citation>
    <scope>NUCLEOTIDE SEQUENCE [LARGE SCALE GENOMIC DNA]</scope>
    <source>
        <strain evidence="2 4">Xp3-15</strain>
    </source>
</reference>
<dbReference type="Proteomes" id="UP000035369">
    <property type="component" value="Unassembled WGS sequence"/>
</dbReference>
<dbReference type="Gene3D" id="3.40.30.10">
    <property type="entry name" value="Glutaredoxin"/>
    <property type="match status" value="1"/>
</dbReference>
<reference evidence="3 5" key="2">
    <citation type="submission" date="2019-11" db="EMBL/GenBank/DDBJ databases">
        <title>Genome-resolved metagenomics to study the prevalence of co-infection and intraspecific heterogeneity among plant pathogen metapopulations.</title>
        <authorList>
            <person name="Newberry E."/>
            <person name="Bhandari R."/>
            <person name="Kemble J."/>
            <person name="Sikora E."/>
            <person name="Potnis N."/>
        </authorList>
    </citation>
    <scope>NUCLEOTIDE SEQUENCE [LARGE SCALE GENOMIC DNA]</scope>
    <source>
        <strain evidence="3">Xp_Tom_Tuscaloosa_18b</strain>
    </source>
</reference>
<dbReference type="CDD" id="cd03046">
    <property type="entry name" value="GST_N_GTT1_like"/>
    <property type="match status" value="1"/>
</dbReference>
<dbReference type="SFLD" id="SFLDG01150">
    <property type="entry name" value="Main.1:_Beta-like"/>
    <property type="match status" value="1"/>
</dbReference>
<dbReference type="InterPro" id="IPR040079">
    <property type="entry name" value="Glutathione_S-Trfase"/>
</dbReference>
<comment type="caution">
    <text evidence="3">The sequence shown here is derived from an EMBL/GenBank/DDBJ whole genome shotgun (WGS) entry which is preliminary data.</text>
</comment>
<dbReference type="RefSeq" id="WP_008571319.1">
    <property type="nucleotide sequence ID" value="NZ_CP018475.1"/>
</dbReference>
<dbReference type="Pfam" id="PF02798">
    <property type="entry name" value="GST_N"/>
    <property type="match status" value="1"/>
</dbReference>
<dbReference type="AlphaFoldDB" id="A0A0G8Y359"/>
<name>A0A0G8Y359_XANPE</name>
<dbReference type="EMBL" id="JAAGYU010000070">
    <property type="protein sequence ID" value="NEL77586.1"/>
    <property type="molecule type" value="Genomic_DNA"/>
</dbReference>
<proteinExistence type="predicted"/>
<evidence type="ECO:0000313" key="4">
    <source>
        <dbReference type="Proteomes" id="UP000035369"/>
    </source>
</evidence>
<dbReference type="InterPro" id="IPR004045">
    <property type="entry name" value="Glutathione_S-Trfase_N"/>
</dbReference>
<dbReference type="CDD" id="cd03207">
    <property type="entry name" value="GST_C_8"/>
    <property type="match status" value="1"/>
</dbReference>
<dbReference type="SUPFAM" id="SSF47616">
    <property type="entry name" value="GST C-terminal domain-like"/>
    <property type="match status" value="1"/>
</dbReference>
<dbReference type="GeneID" id="61779300"/>